<feature type="non-terminal residue" evidence="8">
    <location>
        <position position="1"/>
    </location>
</feature>
<reference evidence="8" key="1">
    <citation type="submission" date="2018-05" db="EMBL/GenBank/DDBJ databases">
        <authorList>
            <person name="Lanie J.A."/>
            <person name="Ng W.-L."/>
            <person name="Kazmierczak K.M."/>
            <person name="Andrzejewski T.M."/>
            <person name="Davidsen T.M."/>
            <person name="Wayne K.J."/>
            <person name="Tettelin H."/>
            <person name="Glass J.I."/>
            <person name="Rusch D."/>
            <person name="Podicherti R."/>
            <person name="Tsui H.-C.T."/>
            <person name="Winkler M.E."/>
        </authorList>
    </citation>
    <scope>NUCLEOTIDE SEQUENCE</scope>
</reference>
<evidence type="ECO:0000256" key="3">
    <source>
        <dbReference type="ARBA" id="ARBA00022692"/>
    </source>
</evidence>
<dbReference type="EMBL" id="UINC01035893">
    <property type="protein sequence ID" value="SVB29029.1"/>
    <property type="molecule type" value="Genomic_DNA"/>
</dbReference>
<comment type="subcellular location">
    <subcellularLocation>
        <location evidence="1">Cell membrane</location>
        <topology evidence="1">Multi-pass membrane protein</topology>
    </subcellularLocation>
</comment>
<dbReference type="InterPro" id="IPR003838">
    <property type="entry name" value="ABC3_permease_C"/>
</dbReference>
<dbReference type="AlphaFoldDB" id="A0A382CT07"/>
<feature type="transmembrane region" description="Helical" evidence="6">
    <location>
        <begin position="42"/>
        <end position="61"/>
    </location>
</feature>
<feature type="non-terminal residue" evidence="8">
    <location>
        <position position="633"/>
    </location>
</feature>
<keyword evidence="2" id="KW-1003">Cell membrane</keyword>
<dbReference type="GO" id="GO:0005886">
    <property type="term" value="C:plasma membrane"/>
    <property type="evidence" value="ECO:0007669"/>
    <property type="project" value="UniProtKB-SubCell"/>
</dbReference>
<keyword evidence="4 6" id="KW-1133">Transmembrane helix</keyword>
<sequence>GLFAYSKVSSARYIVFSMFVMIAAVIGMWFSTYYIPSAGVDFSFWVLVSIPFLLGLFQLLRHISTFSPVWLSLTLWKMSRNPLQYSGLILLLVIATGIAVFSTTLGETLERSHEDRVRYSIGDDARVVSTVGNSFFGIDSVSQMNNRYSKLEGVESVSSAARRVGIVGSGDGPLTFDILAIESDEFIPWSRKDFSSIPMSENVRRLAPNQDGASLVIPEGSTDIGIKFKPMAHYPLMSLWLQVIDDSGWGTTITFDRTGLPRWSDRTVALDKYRFQYPVKIVSVQVSEPGLGDTGTPGTIFIDDIYVVNEGNKVVIESFENNPPWSVIPTSSVSSDRLNFSLDAAASGEFGAVFQFGKERNAGVRGIFWSQYGNSIPAIASESFSQKTGLNIGGTTLIRVAGLLVSVEIVGEVSYFPTLDPHRGGFLVMDLTYLLYHLGVIDTHINEIPNETYLGLVSSLDSLDKSQNAGLSERRSVVKDLIAVTGFGRELMETTMVLDTVRNNPLIVAGWKALTLVAVVIAFFIASAGYLVYVGFTAKGLRNEIASLRAIGLSRNQTIWIVTLGHALIVLLGLVLGSWTGIQMTKLMLGAVAVSEEGEVIIPPPIFVVDWMLLTAYLALFVLVFSSCLLLLS</sequence>
<feature type="transmembrane region" description="Helical" evidence="6">
    <location>
        <begin position="513"/>
        <end position="538"/>
    </location>
</feature>
<evidence type="ECO:0000256" key="2">
    <source>
        <dbReference type="ARBA" id="ARBA00022475"/>
    </source>
</evidence>
<feature type="transmembrane region" description="Helical" evidence="6">
    <location>
        <begin position="82"/>
        <end position="101"/>
    </location>
</feature>
<evidence type="ECO:0000256" key="6">
    <source>
        <dbReference type="SAM" id="Phobius"/>
    </source>
</evidence>
<protein>
    <recommendedName>
        <fullName evidence="7">ABC3 transporter permease C-terminal domain-containing protein</fullName>
    </recommendedName>
</protein>
<keyword evidence="5 6" id="KW-0472">Membrane</keyword>
<name>A0A382CT07_9ZZZZ</name>
<feature type="transmembrane region" description="Helical" evidence="6">
    <location>
        <begin position="559"/>
        <end position="579"/>
    </location>
</feature>
<evidence type="ECO:0000313" key="8">
    <source>
        <dbReference type="EMBL" id="SVB29029.1"/>
    </source>
</evidence>
<feature type="domain" description="ABC3 transporter permease C-terminal" evidence="7">
    <location>
        <begin position="517"/>
        <end position="631"/>
    </location>
</feature>
<dbReference type="Pfam" id="PF02687">
    <property type="entry name" value="FtsX"/>
    <property type="match status" value="1"/>
</dbReference>
<proteinExistence type="predicted"/>
<accession>A0A382CT07</accession>
<keyword evidence="3 6" id="KW-0812">Transmembrane</keyword>
<gene>
    <name evidence="8" type="ORF">METZ01_LOCUS181883</name>
</gene>
<feature type="transmembrane region" description="Helical" evidence="6">
    <location>
        <begin position="611"/>
        <end position="632"/>
    </location>
</feature>
<evidence type="ECO:0000256" key="5">
    <source>
        <dbReference type="ARBA" id="ARBA00023136"/>
    </source>
</evidence>
<evidence type="ECO:0000259" key="7">
    <source>
        <dbReference type="Pfam" id="PF02687"/>
    </source>
</evidence>
<feature type="transmembrane region" description="Helical" evidence="6">
    <location>
        <begin position="12"/>
        <end position="30"/>
    </location>
</feature>
<evidence type="ECO:0000256" key="1">
    <source>
        <dbReference type="ARBA" id="ARBA00004651"/>
    </source>
</evidence>
<evidence type="ECO:0000256" key="4">
    <source>
        <dbReference type="ARBA" id="ARBA00022989"/>
    </source>
</evidence>
<organism evidence="8">
    <name type="scientific">marine metagenome</name>
    <dbReference type="NCBI Taxonomy" id="408172"/>
    <lineage>
        <taxon>unclassified sequences</taxon>
        <taxon>metagenomes</taxon>
        <taxon>ecological metagenomes</taxon>
    </lineage>
</organism>